<evidence type="ECO:0000256" key="1">
    <source>
        <dbReference type="SAM" id="Phobius"/>
    </source>
</evidence>
<feature type="domain" description="DUF1468" evidence="2">
    <location>
        <begin position="14"/>
        <end position="158"/>
    </location>
</feature>
<sequence length="166" mass="17733">METFVKIKSQKDFFAGLAYLVVGGGFAIGATNYQIGTGARMGPGYFPMMIGILLAIIGAVIMFKSTVVETVDGDPIGKWAWKQAVFIIGANLLFGVLLIGLPSFDVPAMGLIVAIYGLTFVASLAGDHFRFKEVFILATILAAGSYFVFIRALSLVLPVWPSFIVG</sequence>
<feature type="transmembrane region" description="Helical" evidence="1">
    <location>
        <begin position="108"/>
        <end position="127"/>
    </location>
</feature>
<dbReference type="Pfam" id="PF07331">
    <property type="entry name" value="TctB"/>
    <property type="match status" value="1"/>
</dbReference>
<keyword evidence="4" id="KW-1185">Reference proteome</keyword>
<proteinExistence type="predicted"/>
<dbReference type="Proteomes" id="UP001501627">
    <property type="component" value="Unassembled WGS sequence"/>
</dbReference>
<feature type="transmembrane region" description="Helical" evidence="1">
    <location>
        <begin position="12"/>
        <end position="33"/>
    </location>
</feature>
<evidence type="ECO:0000313" key="4">
    <source>
        <dbReference type="Proteomes" id="UP001501627"/>
    </source>
</evidence>
<keyword evidence="1" id="KW-0472">Membrane</keyword>
<feature type="transmembrane region" description="Helical" evidence="1">
    <location>
        <begin position="84"/>
        <end position="102"/>
    </location>
</feature>
<reference evidence="4" key="1">
    <citation type="journal article" date="2019" name="Int. J. Syst. Evol. Microbiol.">
        <title>The Global Catalogue of Microorganisms (GCM) 10K type strain sequencing project: providing services to taxonomists for standard genome sequencing and annotation.</title>
        <authorList>
            <consortium name="The Broad Institute Genomics Platform"/>
            <consortium name="The Broad Institute Genome Sequencing Center for Infectious Disease"/>
            <person name="Wu L."/>
            <person name="Ma J."/>
        </authorList>
    </citation>
    <scope>NUCLEOTIDE SEQUENCE [LARGE SCALE GENOMIC DNA]</scope>
    <source>
        <strain evidence="4">JCM 17561</strain>
    </source>
</reference>
<name>A0ABP7RTI3_9BURK</name>
<evidence type="ECO:0000313" key="3">
    <source>
        <dbReference type="EMBL" id="GAA4001969.1"/>
    </source>
</evidence>
<keyword evidence="1" id="KW-1133">Transmembrane helix</keyword>
<gene>
    <name evidence="3" type="ORF">GCM10022279_27390</name>
</gene>
<dbReference type="InterPro" id="IPR009936">
    <property type="entry name" value="DUF1468"/>
</dbReference>
<feature type="transmembrane region" description="Helical" evidence="1">
    <location>
        <begin position="45"/>
        <end position="63"/>
    </location>
</feature>
<accession>A0ABP7RTI3</accession>
<organism evidence="3 4">
    <name type="scientific">Comamonas faecalis</name>
    <dbReference type="NCBI Taxonomy" id="1387849"/>
    <lineage>
        <taxon>Bacteria</taxon>
        <taxon>Pseudomonadati</taxon>
        <taxon>Pseudomonadota</taxon>
        <taxon>Betaproteobacteria</taxon>
        <taxon>Burkholderiales</taxon>
        <taxon>Comamonadaceae</taxon>
        <taxon>Comamonas</taxon>
    </lineage>
</organism>
<comment type="caution">
    <text evidence="3">The sequence shown here is derived from an EMBL/GenBank/DDBJ whole genome shotgun (WGS) entry which is preliminary data.</text>
</comment>
<feature type="transmembrane region" description="Helical" evidence="1">
    <location>
        <begin position="134"/>
        <end position="160"/>
    </location>
</feature>
<dbReference type="EMBL" id="BAABBP010000029">
    <property type="protein sequence ID" value="GAA4001969.1"/>
    <property type="molecule type" value="Genomic_DNA"/>
</dbReference>
<evidence type="ECO:0000259" key="2">
    <source>
        <dbReference type="Pfam" id="PF07331"/>
    </source>
</evidence>
<keyword evidence="1" id="KW-0812">Transmembrane</keyword>
<protein>
    <submittedName>
        <fullName evidence="3">Tripartite tricarboxylate transporter TctB family protein</fullName>
    </submittedName>
</protein>